<proteinExistence type="predicted"/>
<organism evidence="2 3">
    <name type="scientific">[Clostridium] fimetarium</name>
    <dbReference type="NCBI Taxonomy" id="99656"/>
    <lineage>
        <taxon>Bacteria</taxon>
        <taxon>Bacillati</taxon>
        <taxon>Bacillota</taxon>
        <taxon>Clostridia</taxon>
        <taxon>Lachnospirales</taxon>
        <taxon>Lachnospiraceae</taxon>
    </lineage>
</organism>
<keyword evidence="1" id="KW-0472">Membrane</keyword>
<gene>
    <name evidence="2" type="ORF">SAMN05421659_101276</name>
</gene>
<keyword evidence="3" id="KW-1185">Reference proteome</keyword>
<dbReference type="AlphaFoldDB" id="A0A1I0M7S9"/>
<protein>
    <submittedName>
        <fullName evidence="2">Uncharacterized protein</fullName>
    </submittedName>
</protein>
<accession>A0A1I0M7S9</accession>
<dbReference type="Proteomes" id="UP000199701">
    <property type="component" value="Unassembled WGS sequence"/>
</dbReference>
<feature type="transmembrane region" description="Helical" evidence="1">
    <location>
        <begin position="44"/>
        <end position="62"/>
    </location>
</feature>
<keyword evidence="1" id="KW-1133">Transmembrane helix</keyword>
<sequence>MYYYTAKGTYRKTKTTIDILILIMTALMIGLFVSIIFWKSMRGMLFPTICLSGAIVNALDAIKSFINSKKRAGIVLTCISIMLVIFAALCWGVTLRTL</sequence>
<name>A0A1I0M7S9_9FIRM</name>
<evidence type="ECO:0000313" key="3">
    <source>
        <dbReference type="Proteomes" id="UP000199701"/>
    </source>
</evidence>
<dbReference type="EMBL" id="FOJI01000001">
    <property type="protein sequence ID" value="SEV84413.1"/>
    <property type="molecule type" value="Genomic_DNA"/>
</dbReference>
<evidence type="ECO:0000313" key="2">
    <source>
        <dbReference type="EMBL" id="SEV84413.1"/>
    </source>
</evidence>
<dbReference type="RefSeq" id="WP_092449817.1">
    <property type="nucleotide sequence ID" value="NZ_FOJI01000001.1"/>
</dbReference>
<evidence type="ECO:0000256" key="1">
    <source>
        <dbReference type="SAM" id="Phobius"/>
    </source>
</evidence>
<feature type="transmembrane region" description="Helical" evidence="1">
    <location>
        <begin position="20"/>
        <end position="38"/>
    </location>
</feature>
<keyword evidence="1" id="KW-0812">Transmembrane</keyword>
<feature type="transmembrane region" description="Helical" evidence="1">
    <location>
        <begin position="74"/>
        <end position="94"/>
    </location>
</feature>
<dbReference type="STRING" id="99656.SAMN05421659_101276"/>
<reference evidence="2 3" key="1">
    <citation type="submission" date="2016-10" db="EMBL/GenBank/DDBJ databases">
        <authorList>
            <person name="de Groot N.N."/>
        </authorList>
    </citation>
    <scope>NUCLEOTIDE SEQUENCE [LARGE SCALE GENOMIC DNA]</scope>
    <source>
        <strain evidence="2 3">DSM 9179</strain>
    </source>
</reference>